<comment type="caution">
    <text evidence="13">The sequence shown here is derived from an EMBL/GenBank/DDBJ whole genome shotgun (WGS) entry which is preliminary data.</text>
</comment>
<comment type="similarity">
    <text evidence="10">Belongs to the RecC family.</text>
</comment>
<dbReference type="InterPro" id="IPR027417">
    <property type="entry name" value="P-loop_NTPase"/>
</dbReference>
<keyword evidence="2 10" id="KW-0547">Nucleotide-binding</keyword>
<comment type="function">
    <text evidence="10">A helicase/nuclease that prepares dsDNA breaks (DSB) for recombinational DNA repair. Binds to DSBs and unwinds DNA via a highly rapid and processive ATP-dependent bidirectional helicase activity. Unwinds dsDNA until it encounters a Chi (crossover hotspot instigator) sequence from the 3' direction. Cuts ssDNA a few nucleotides 3' to the Chi site. The properties and activities of the enzyme are changed at Chi. The Chi-altered holoenzyme produces a long 3'-ssDNA overhang and facilitates RecA-binding to the ssDNA for homologous DNA recombination and repair. Holoenzyme degrades any linearized DNA that is unable to undergo homologous recombination. In the holoenzyme this subunit recognizes the wild-type Chi sequence, and when added to isolated RecB increases its ATP-dependent helicase processivity.</text>
</comment>
<gene>
    <name evidence="10 13" type="primary">recC</name>
    <name evidence="12" type="ORF">HT657_05725</name>
    <name evidence="13" type="ORF">HT672_09245</name>
</gene>
<evidence type="ECO:0000313" key="13">
    <source>
        <dbReference type="EMBL" id="MBV6547452.1"/>
    </source>
</evidence>
<dbReference type="Gene3D" id="3.40.50.300">
    <property type="entry name" value="P-loop containing nucleotide triphosphate hydrolases"/>
    <property type="match status" value="2"/>
</dbReference>
<dbReference type="Gene3D" id="1.10.10.160">
    <property type="match status" value="1"/>
</dbReference>
<evidence type="ECO:0000256" key="1">
    <source>
        <dbReference type="ARBA" id="ARBA00022722"/>
    </source>
</evidence>
<dbReference type="GO" id="GO:0005524">
    <property type="term" value="F:ATP binding"/>
    <property type="evidence" value="ECO:0007669"/>
    <property type="project" value="UniProtKB-UniRule"/>
</dbReference>
<evidence type="ECO:0000256" key="7">
    <source>
        <dbReference type="ARBA" id="ARBA00022840"/>
    </source>
</evidence>
<comment type="miscellaneous">
    <text evidence="10">In the RecBCD complex, RecB has a slow 3'-5' helicase, an exonuclease activity and loads RecA onto ssDNA, RecD has a fast 5'-3' helicase activity, while RecC stimulates the ATPase and processivity of the RecB helicase and contributes to recognition of the Chi site.</text>
</comment>
<dbReference type="HAMAP" id="MF_01486">
    <property type="entry name" value="RecC"/>
    <property type="match status" value="1"/>
</dbReference>
<organism evidence="13 14">
    <name type="scientific">Ursidibacter maritimus</name>
    <dbReference type="NCBI Taxonomy" id="1331689"/>
    <lineage>
        <taxon>Bacteria</taxon>
        <taxon>Pseudomonadati</taxon>
        <taxon>Pseudomonadota</taxon>
        <taxon>Gammaproteobacteria</taxon>
        <taxon>Pasteurellales</taxon>
        <taxon>Pasteurellaceae</taxon>
        <taxon>Ursidibacter</taxon>
    </lineage>
</organism>
<keyword evidence="7 10" id="KW-0067">ATP-binding</keyword>
<keyword evidence="1 10" id="KW-0540">Nuclease</keyword>
<dbReference type="EMBL" id="JABUMC010000027">
    <property type="protein sequence ID" value="MBV6547452.1"/>
    <property type="molecule type" value="Genomic_DNA"/>
</dbReference>
<dbReference type="Proteomes" id="UP000732858">
    <property type="component" value="Unassembled WGS sequence"/>
</dbReference>
<keyword evidence="4 10" id="KW-0378">Hydrolase</keyword>
<keyword evidence="6 10" id="KW-0269">Exonuclease</keyword>
<dbReference type="Gene3D" id="1.10.10.990">
    <property type="match status" value="1"/>
</dbReference>
<dbReference type="InterPro" id="IPR006697">
    <property type="entry name" value="RecC"/>
</dbReference>
<keyword evidence="5 10" id="KW-0347">Helicase</keyword>
<name>A0A949WRB0_9PAST</name>
<evidence type="ECO:0000256" key="5">
    <source>
        <dbReference type="ARBA" id="ARBA00022806"/>
    </source>
</evidence>
<dbReference type="GO" id="GO:0003678">
    <property type="term" value="F:DNA helicase activity"/>
    <property type="evidence" value="ECO:0007669"/>
    <property type="project" value="UniProtKB-UniRule"/>
</dbReference>
<dbReference type="RefSeq" id="WP_157402359.1">
    <property type="nucleotide sequence ID" value="NZ_JABULY010000002.1"/>
</dbReference>
<evidence type="ECO:0000256" key="3">
    <source>
        <dbReference type="ARBA" id="ARBA00022763"/>
    </source>
</evidence>
<sequence>MFIVYHSDQLDLQKELLIHILQEDPNPNPLESETILVQSLGMAQWLQIQISDRLGIAGNINFPYPTSFLWQQYRLLFPELPKENIFERDAMIWRLMRLIPNYLEHPSFSPLKAYLNPFEQLKLFQLASKIADLFDQYLVYRPDWLIDWEKGNLESHFAHLKQQSPFISKDETEIWQNIQWQSLLWNVLVNDLKQDSDEIVFNTSHRAYLQQRYFEKLDNLTEIEKQKLPKRIFIFGISSLPLTQINVLHKLSEHCQIHLFFTNPSQIFWADNQEEKLLEKLLLKHKLSPQELEGSIYQGNYLLNTWGKQGKEFLNLLVEKQHQEVNLFTPIVQENSVLLTQIKQSILNFEHKPELSIAENDRSIQIHSCHSKMREIEVLHNQLLFMFEQNPELSPKDIIVMSADIDSYAPYINAVFSRYAYQDPRFIPFTLSDQKISYVNPIIASFLQLLSFKERKMTTEEVLDLFDVKAIRDKFNLSEEQFSIIKHWVIASGVRYGFNKDNLDWGNYNSWENGINRLLLGTSLKEQNNSWQDILAFNESYGLSADLVGKIAKFIENLTAWFNFIQDAQDINDWKIQLTELINQFYADNSEYAETILVLQQTIEKIVNYIEIAKFTEKLNVEVIAQLFERYLNQERSNLNFLMGKVNFCTLLPMRAIPFKVVCLLGMNEGNFPRQQTLNSFDLMQYAPQKGDRARRDDDRYLFLEALLSAQNIFYISYIGRSLTDNSEKLPSVLVSQLLNFVQKNIIPEQSYYKEIEISHHPMTVFSPKNIQHNHISYDKEWLENNKQSTDAKSFITPVTLDNVEVQTEIDIQHLIQYLQSPVKFFFNVHLGVNFERYEDEISDAENFSLSHLDRFILLDYLVKEDKENFEHFFTNERLKGNLPIKHFETLSKENLIDNVELLKDKIDSYLSQSSKIIEIDEKFTLLENDLRLVGNIKNRFNDEVVLWRVGKLRDKDIIQIWIYHLILTLSNVGIKQIKFYYRDNKDVKALTFSAISKEDARALLTRYIEDYLDSGRILQIVINYNLIGYFKDLNKKDINIENYCANAISALDDNYIKRILMQQNELNYLDIHQRTLDWFATMVDHIKGEE</sequence>
<dbReference type="Pfam" id="PF17946">
    <property type="entry name" value="RecC_C"/>
    <property type="match status" value="1"/>
</dbReference>
<evidence type="ECO:0000256" key="9">
    <source>
        <dbReference type="ARBA" id="ARBA00023204"/>
    </source>
</evidence>
<dbReference type="GO" id="GO:0000724">
    <property type="term" value="P:double-strand break repair via homologous recombination"/>
    <property type="evidence" value="ECO:0007669"/>
    <property type="project" value="UniProtKB-UniRule"/>
</dbReference>
<evidence type="ECO:0000256" key="6">
    <source>
        <dbReference type="ARBA" id="ARBA00022839"/>
    </source>
</evidence>
<evidence type="ECO:0000256" key="8">
    <source>
        <dbReference type="ARBA" id="ARBA00023125"/>
    </source>
</evidence>
<evidence type="ECO:0000259" key="11">
    <source>
        <dbReference type="Pfam" id="PF17946"/>
    </source>
</evidence>
<evidence type="ECO:0000256" key="2">
    <source>
        <dbReference type="ARBA" id="ARBA00022741"/>
    </source>
</evidence>
<protein>
    <recommendedName>
        <fullName evidence="10">RecBCD enzyme subunit RecC</fullName>
    </recommendedName>
    <alternativeName>
        <fullName evidence="10">Exonuclease V subunit RecC</fullName>
        <shortName evidence="10">ExoV subunit RecC</shortName>
    </alternativeName>
    <alternativeName>
        <fullName evidence="10">Helicase/nuclease RecBCD subunit RecC</fullName>
    </alternativeName>
</protein>
<evidence type="ECO:0000313" key="12">
    <source>
        <dbReference type="EMBL" id="MBV6531635.1"/>
    </source>
</evidence>
<comment type="subunit">
    <text evidence="10">Heterotrimer of RecB, RecC and RecD. All subunits contribute to DNA-binding.</text>
</comment>
<reference evidence="13 15" key="1">
    <citation type="journal article" date="2021" name="Mol. Ecol.">
        <title>Polar bear-adapted Ursidibacter maritimus are remarkably conserved after generations in captivity.</title>
        <authorList>
            <person name="Espinosa-Gongora C."/>
            <person name="Hansen M.J."/>
            <person name="Bertelsen M.F."/>
            <person name="Bojesen A.M."/>
        </authorList>
    </citation>
    <scope>NUCLEOTIDE SEQUENCE</scope>
    <source>
        <strain evidence="13">Pb43105x</strain>
        <strain evidence="12 15">Pb43106</strain>
    </source>
</reference>
<evidence type="ECO:0000313" key="15">
    <source>
        <dbReference type="Proteomes" id="UP001196379"/>
    </source>
</evidence>
<dbReference type="OrthoDB" id="9762834at2"/>
<dbReference type="EMBL" id="JABULY010000002">
    <property type="protein sequence ID" value="MBV6531635.1"/>
    <property type="molecule type" value="Genomic_DNA"/>
</dbReference>
<dbReference type="GO" id="GO:0009338">
    <property type="term" value="C:exodeoxyribonuclease V complex"/>
    <property type="evidence" value="ECO:0007669"/>
    <property type="project" value="InterPro"/>
</dbReference>
<keyword evidence="15" id="KW-1185">Reference proteome</keyword>
<dbReference type="InterPro" id="IPR013986">
    <property type="entry name" value="DExx_box_DNA_helicase_dom_sf"/>
</dbReference>
<dbReference type="PANTHER" id="PTHR30591:SF1">
    <property type="entry name" value="RECBCD ENZYME SUBUNIT RECC"/>
    <property type="match status" value="1"/>
</dbReference>
<dbReference type="SUPFAM" id="SSF52980">
    <property type="entry name" value="Restriction endonuclease-like"/>
    <property type="match status" value="1"/>
</dbReference>
<proteinExistence type="inferred from homology"/>
<keyword evidence="8 10" id="KW-0238">DNA-binding</keyword>
<dbReference type="InterPro" id="IPR011335">
    <property type="entry name" value="Restrct_endonuc-II-like"/>
</dbReference>
<dbReference type="Proteomes" id="UP001196379">
    <property type="component" value="Unassembled WGS sequence"/>
</dbReference>
<dbReference type="Pfam" id="PF04257">
    <property type="entry name" value="Exonuc_V_gamma"/>
    <property type="match status" value="1"/>
</dbReference>
<dbReference type="Gene3D" id="3.40.50.10930">
    <property type="match status" value="1"/>
</dbReference>
<keyword evidence="9 10" id="KW-0234">DNA repair</keyword>
<dbReference type="InterPro" id="IPR041500">
    <property type="entry name" value="RecC_C"/>
</dbReference>
<dbReference type="PANTHER" id="PTHR30591">
    <property type="entry name" value="RECBCD ENZYME SUBUNIT RECC"/>
    <property type="match status" value="1"/>
</dbReference>
<dbReference type="PIRSF" id="PIRSF000980">
    <property type="entry name" value="RecC"/>
    <property type="match status" value="1"/>
</dbReference>
<evidence type="ECO:0000256" key="10">
    <source>
        <dbReference type="HAMAP-Rule" id="MF_01486"/>
    </source>
</evidence>
<accession>A0A949WRB0</accession>
<dbReference type="GO" id="GO:0008854">
    <property type="term" value="F:exodeoxyribonuclease V activity"/>
    <property type="evidence" value="ECO:0007669"/>
    <property type="project" value="InterPro"/>
</dbReference>
<dbReference type="AlphaFoldDB" id="A0A949WRB0"/>
<feature type="domain" description="RecC C-terminal" evidence="11">
    <location>
        <begin position="808"/>
        <end position="1013"/>
    </location>
</feature>
<keyword evidence="3 10" id="KW-0227">DNA damage</keyword>
<evidence type="ECO:0000256" key="4">
    <source>
        <dbReference type="ARBA" id="ARBA00022801"/>
    </source>
</evidence>
<dbReference type="NCBIfam" id="TIGR01450">
    <property type="entry name" value="recC"/>
    <property type="match status" value="1"/>
</dbReference>
<dbReference type="SUPFAM" id="SSF52540">
    <property type="entry name" value="P-loop containing nucleoside triphosphate hydrolases"/>
    <property type="match status" value="2"/>
</dbReference>
<evidence type="ECO:0000313" key="14">
    <source>
        <dbReference type="Proteomes" id="UP000732858"/>
    </source>
</evidence>
<dbReference type="GeneID" id="65548146"/>
<dbReference type="GO" id="GO:0003677">
    <property type="term" value="F:DNA binding"/>
    <property type="evidence" value="ECO:0007669"/>
    <property type="project" value="UniProtKB-UniRule"/>
</dbReference>